<dbReference type="Proteomes" id="UP001424441">
    <property type="component" value="Unassembled WGS sequence"/>
</dbReference>
<feature type="chain" id="PRO_5047239251" evidence="1">
    <location>
        <begin position="20"/>
        <end position="308"/>
    </location>
</feature>
<name>A0ABN1GN57_9HYPH</name>
<evidence type="ECO:0000256" key="1">
    <source>
        <dbReference type="SAM" id="SignalP"/>
    </source>
</evidence>
<feature type="signal peptide" evidence="1">
    <location>
        <begin position="1"/>
        <end position="19"/>
    </location>
</feature>
<accession>A0ABN1GN57</accession>
<evidence type="ECO:0000313" key="3">
    <source>
        <dbReference type="Proteomes" id="UP001424441"/>
    </source>
</evidence>
<comment type="caution">
    <text evidence="2">The sequence shown here is derived from an EMBL/GenBank/DDBJ whole genome shotgun (WGS) entry which is preliminary data.</text>
</comment>
<sequence length="308" mass="34017">MRLILPTIFLSLTVTTALAQTTAPEVDKTTLGQCEEFLKNVSFFNPDKDYAVRDIPEGCIISNSIYNTSSFMGWSIERAIVEADGFQDYLSDTPDLNKHLPQWGRIAIDGVRMKLQSGSKIPDYITSIQQWPMDASASYQFNPESGYLHIQNAEISSTKLGKASISAEINLPVGSTISSLADHPTATVSHLRVRLDNQGMWESFALPVLANYAALPTETGESDPETDIARLRDIASKSVEMLPDSQISGTSRKALLKFIQDMPHPTGFFSIDLEFNPPLPIDLDSIERGQLSEQQLTSGKITAIYRAR</sequence>
<keyword evidence="3" id="KW-1185">Reference proteome</keyword>
<gene>
    <name evidence="2" type="ORF">GCM10008943_32640</name>
</gene>
<dbReference type="EMBL" id="BAAADE010000014">
    <property type="protein sequence ID" value="GAA0614975.1"/>
    <property type="molecule type" value="Genomic_DNA"/>
</dbReference>
<evidence type="ECO:0000313" key="2">
    <source>
        <dbReference type="EMBL" id="GAA0614975.1"/>
    </source>
</evidence>
<reference evidence="2 3" key="1">
    <citation type="journal article" date="2019" name="Int. J. Syst. Evol. Microbiol.">
        <title>The Global Catalogue of Microorganisms (GCM) 10K type strain sequencing project: providing services to taxonomists for standard genome sequencing and annotation.</title>
        <authorList>
            <consortium name="The Broad Institute Genomics Platform"/>
            <consortium name="The Broad Institute Genome Sequencing Center for Infectious Disease"/>
            <person name="Wu L."/>
            <person name="Ma J."/>
        </authorList>
    </citation>
    <scope>NUCLEOTIDE SEQUENCE [LARGE SCALE GENOMIC DNA]</scope>
    <source>
        <strain evidence="2 3">JCM 15115</strain>
    </source>
</reference>
<keyword evidence="1" id="KW-0732">Signal</keyword>
<organism evidence="2 3">
    <name type="scientific">Paenochrobactrum glaciei</name>
    <dbReference type="NCBI Taxonomy" id="486407"/>
    <lineage>
        <taxon>Bacteria</taxon>
        <taxon>Pseudomonadati</taxon>
        <taxon>Pseudomonadota</taxon>
        <taxon>Alphaproteobacteria</taxon>
        <taxon>Hyphomicrobiales</taxon>
        <taxon>Brucellaceae</taxon>
        <taxon>Paenochrobactrum</taxon>
    </lineage>
</organism>
<proteinExistence type="predicted"/>
<protein>
    <submittedName>
        <fullName evidence="2">Uncharacterized protein</fullName>
    </submittedName>
</protein>